<sequence length="174" mass="19793">MTKPAAIMGTFADLKIIKTRKLAQFIIEIPIEKADEALRALGGIPMSDQERWVAIARIKGEDEFDPSKVGPEEKPKSVGERALAQAHVLCADEEFQDWFRTKCVEDRPIVVRDHFLKAWTDGDYNEAIAVLLRWKLGIDSRSELLTDETASNKLAEIVLEFDWRRGRAAEKRRG</sequence>
<proteinExistence type="predicted"/>
<dbReference type="EMBL" id="LAZR01018730">
    <property type="protein sequence ID" value="KKL95226.1"/>
    <property type="molecule type" value="Genomic_DNA"/>
</dbReference>
<protein>
    <submittedName>
        <fullName evidence="1">Uncharacterized protein</fullName>
    </submittedName>
</protein>
<accession>A0A0F9GX29</accession>
<name>A0A0F9GX29_9ZZZZ</name>
<comment type="caution">
    <text evidence="1">The sequence shown here is derived from an EMBL/GenBank/DDBJ whole genome shotgun (WGS) entry which is preliminary data.</text>
</comment>
<organism evidence="1">
    <name type="scientific">marine sediment metagenome</name>
    <dbReference type="NCBI Taxonomy" id="412755"/>
    <lineage>
        <taxon>unclassified sequences</taxon>
        <taxon>metagenomes</taxon>
        <taxon>ecological metagenomes</taxon>
    </lineage>
</organism>
<gene>
    <name evidence="1" type="ORF">LCGC14_1856790</name>
</gene>
<evidence type="ECO:0000313" key="1">
    <source>
        <dbReference type="EMBL" id="KKL95226.1"/>
    </source>
</evidence>
<reference evidence="1" key="1">
    <citation type="journal article" date="2015" name="Nature">
        <title>Complex archaea that bridge the gap between prokaryotes and eukaryotes.</title>
        <authorList>
            <person name="Spang A."/>
            <person name="Saw J.H."/>
            <person name="Jorgensen S.L."/>
            <person name="Zaremba-Niedzwiedzka K."/>
            <person name="Martijn J."/>
            <person name="Lind A.E."/>
            <person name="van Eijk R."/>
            <person name="Schleper C."/>
            <person name="Guy L."/>
            <person name="Ettema T.J."/>
        </authorList>
    </citation>
    <scope>NUCLEOTIDE SEQUENCE</scope>
</reference>
<dbReference type="AlphaFoldDB" id="A0A0F9GX29"/>